<comment type="caution">
    <text evidence="7">The sequence shown here is derived from an EMBL/GenBank/DDBJ whole genome shotgun (WGS) entry which is preliminary data.</text>
</comment>
<dbReference type="Pfam" id="PF00691">
    <property type="entry name" value="OmpA"/>
    <property type="match status" value="1"/>
</dbReference>
<name>A0ABU9M3R7_9BACT</name>
<evidence type="ECO:0000256" key="4">
    <source>
        <dbReference type="PROSITE-ProRule" id="PRU00473"/>
    </source>
</evidence>
<feature type="region of interest" description="Disordered" evidence="5">
    <location>
        <begin position="173"/>
        <end position="201"/>
    </location>
</feature>
<keyword evidence="8" id="KW-1185">Reference proteome</keyword>
<dbReference type="Gene3D" id="3.30.1330.60">
    <property type="entry name" value="OmpA-like domain"/>
    <property type="match status" value="1"/>
</dbReference>
<evidence type="ECO:0000256" key="1">
    <source>
        <dbReference type="ARBA" id="ARBA00004442"/>
    </source>
</evidence>
<evidence type="ECO:0000259" key="6">
    <source>
        <dbReference type="PROSITE" id="PS51123"/>
    </source>
</evidence>
<accession>A0ABU9M3R7</accession>
<dbReference type="Pfam" id="PF06078">
    <property type="entry name" value="DUF937"/>
    <property type="match status" value="1"/>
</dbReference>
<feature type="compositionally biased region" description="Low complexity" evidence="5">
    <location>
        <begin position="183"/>
        <end position="201"/>
    </location>
</feature>
<sequence>MKNPIAEAVNYCFTRETITRLGTRLDEAAPNVEYALSQSVPLVLNELSERVGHGLTPEGLLELVREADAAQVLQQLATLHPAARYERGVNLLLDLLDGSYRSTVSRIAAGAAIRPSASDTLLQIAATAVLGVLGHVATEKSLSPTDFVYWLHAEKEAIAAAMLPVPASGAVPPLPTEQGLRRQPQQAAQLATTPAAAWAEPATEAAPGSGLSPYWQWGGLLLLAVCLGYFFGHSTPDRAPLPVAATSNLVEAASPPPAPAAPTAAYTPPTTPPAEATGPAPEPMVPARRPAPTIANRPIEVLPARTPAIGANETARPTPAARPAVIGNEPNGRYDQDRDTYIYDTGKPIVLTLADGTTQKVGANSTENRLYTFLSSPAFQVDSVNRTKGWINFDRINFETGKARLTPESALQLGNIASILNTFPQSIVKIGGYTDSTGEALVNYQLSEDRARAAMLTLASMGVNVNRLQAKGYGPKYFVRPNNTPTNRALNRRVSIRVLRK</sequence>
<gene>
    <name evidence="7" type="ORF">AAFH49_21495</name>
</gene>
<evidence type="ECO:0000256" key="2">
    <source>
        <dbReference type="ARBA" id="ARBA00023136"/>
    </source>
</evidence>
<feature type="region of interest" description="Disordered" evidence="5">
    <location>
        <begin position="253"/>
        <end position="333"/>
    </location>
</feature>
<dbReference type="InterPro" id="IPR050330">
    <property type="entry name" value="Bact_OuterMem_StrucFunc"/>
</dbReference>
<evidence type="ECO:0000256" key="3">
    <source>
        <dbReference type="ARBA" id="ARBA00023237"/>
    </source>
</evidence>
<keyword evidence="2 4" id="KW-0472">Membrane</keyword>
<feature type="domain" description="OmpA-like" evidence="6">
    <location>
        <begin position="385"/>
        <end position="501"/>
    </location>
</feature>
<dbReference type="SUPFAM" id="SSF103088">
    <property type="entry name" value="OmpA-like"/>
    <property type="match status" value="1"/>
</dbReference>
<comment type="subcellular location">
    <subcellularLocation>
        <location evidence="1">Cell outer membrane</location>
    </subcellularLocation>
</comment>
<evidence type="ECO:0000313" key="8">
    <source>
        <dbReference type="Proteomes" id="UP001479606"/>
    </source>
</evidence>
<dbReference type="Proteomes" id="UP001479606">
    <property type="component" value="Unassembled WGS sequence"/>
</dbReference>
<keyword evidence="3" id="KW-0998">Cell outer membrane</keyword>
<reference evidence="7 8" key="1">
    <citation type="journal article" date="2018" name="Arch. Microbiol.">
        <title>Hymenobacter segetis sp. nov., isolated from soil.</title>
        <authorList>
            <person name="Ten L.N."/>
            <person name="Lim S.J."/>
            <person name="Kim B.O."/>
            <person name="Kang I.K."/>
            <person name="Jung H.Y."/>
        </authorList>
    </citation>
    <scope>NUCLEOTIDE SEQUENCE [LARGE SCALE GENOMIC DNA]</scope>
    <source>
        <strain evidence="7 8">S7-3-11</strain>
    </source>
</reference>
<dbReference type="InterPro" id="IPR009282">
    <property type="entry name" value="DUF937"/>
</dbReference>
<dbReference type="PANTHER" id="PTHR30329">
    <property type="entry name" value="STATOR ELEMENT OF FLAGELLAR MOTOR COMPLEX"/>
    <property type="match status" value="1"/>
</dbReference>
<dbReference type="PRINTS" id="PR01021">
    <property type="entry name" value="OMPADOMAIN"/>
</dbReference>
<organism evidence="7 8">
    <name type="scientific">Hymenobacter segetis</name>
    <dbReference type="NCBI Taxonomy" id="2025509"/>
    <lineage>
        <taxon>Bacteria</taxon>
        <taxon>Pseudomonadati</taxon>
        <taxon>Bacteroidota</taxon>
        <taxon>Cytophagia</taxon>
        <taxon>Cytophagales</taxon>
        <taxon>Hymenobacteraceae</taxon>
        <taxon>Hymenobacter</taxon>
    </lineage>
</organism>
<feature type="compositionally biased region" description="Low complexity" evidence="5">
    <location>
        <begin position="261"/>
        <end position="279"/>
    </location>
</feature>
<dbReference type="CDD" id="cd07185">
    <property type="entry name" value="OmpA_C-like"/>
    <property type="match status" value="1"/>
</dbReference>
<proteinExistence type="predicted"/>
<dbReference type="InterPro" id="IPR006664">
    <property type="entry name" value="OMP_bac"/>
</dbReference>
<dbReference type="InterPro" id="IPR036737">
    <property type="entry name" value="OmpA-like_sf"/>
</dbReference>
<dbReference type="PROSITE" id="PS51123">
    <property type="entry name" value="OMPA_2"/>
    <property type="match status" value="1"/>
</dbReference>
<feature type="compositionally biased region" description="Low complexity" evidence="5">
    <location>
        <begin position="314"/>
        <end position="324"/>
    </location>
</feature>
<evidence type="ECO:0000256" key="5">
    <source>
        <dbReference type="SAM" id="MobiDB-lite"/>
    </source>
</evidence>
<dbReference type="RefSeq" id="WP_342301440.1">
    <property type="nucleotide sequence ID" value="NZ_JBCEVZ010000098.1"/>
</dbReference>
<dbReference type="EMBL" id="JBCEVZ010000098">
    <property type="protein sequence ID" value="MEL5996799.1"/>
    <property type="molecule type" value="Genomic_DNA"/>
</dbReference>
<protein>
    <submittedName>
        <fullName evidence="7">OmpA family protein</fullName>
    </submittedName>
</protein>
<dbReference type="InterPro" id="IPR006665">
    <property type="entry name" value="OmpA-like"/>
</dbReference>
<dbReference type="PANTHER" id="PTHR30329:SF21">
    <property type="entry name" value="LIPOPROTEIN YIAD-RELATED"/>
    <property type="match status" value="1"/>
</dbReference>
<evidence type="ECO:0000313" key="7">
    <source>
        <dbReference type="EMBL" id="MEL5996799.1"/>
    </source>
</evidence>